<keyword evidence="1" id="KW-1133">Transmembrane helix</keyword>
<name>A0A9D4AIJ3_9ROSI</name>
<dbReference type="AlphaFoldDB" id="A0A9D4AIJ3"/>
<reference evidence="2 3" key="1">
    <citation type="journal article" date="2021" name="Plant Biotechnol. J.">
        <title>Multi-omics assisted identification of the key and species-specific regulatory components of drought-tolerant mechanisms in Gossypium stocksii.</title>
        <authorList>
            <person name="Yu D."/>
            <person name="Ke L."/>
            <person name="Zhang D."/>
            <person name="Wu Y."/>
            <person name="Sun Y."/>
            <person name="Mei J."/>
            <person name="Sun J."/>
            <person name="Sun Y."/>
        </authorList>
    </citation>
    <scope>NUCLEOTIDE SEQUENCE [LARGE SCALE GENOMIC DNA]</scope>
    <source>
        <strain evidence="3">cv. E1</strain>
        <tissue evidence="2">Leaf</tissue>
    </source>
</reference>
<feature type="transmembrane region" description="Helical" evidence="1">
    <location>
        <begin position="87"/>
        <end position="107"/>
    </location>
</feature>
<keyword evidence="1" id="KW-0472">Membrane</keyword>
<evidence type="ECO:0000313" key="2">
    <source>
        <dbReference type="EMBL" id="KAH1121818.1"/>
    </source>
</evidence>
<evidence type="ECO:0000313" key="3">
    <source>
        <dbReference type="Proteomes" id="UP000828251"/>
    </source>
</evidence>
<protein>
    <submittedName>
        <fullName evidence="2">Uncharacterized protein</fullName>
    </submittedName>
</protein>
<comment type="caution">
    <text evidence="2">The sequence shown here is derived from an EMBL/GenBank/DDBJ whole genome shotgun (WGS) entry which is preliminary data.</text>
</comment>
<accession>A0A9D4AIJ3</accession>
<keyword evidence="1" id="KW-0812">Transmembrane</keyword>
<dbReference type="EMBL" id="JAIQCV010000002">
    <property type="protein sequence ID" value="KAH1121818.1"/>
    <property type="molecule type" value="Genomic_DNA"/>
</dbReference>
<organism evidence="2 3">
    <name type="scientific">Gossypium stocksii</name>
    <dbReference type="NCBI Taxonomy" id="47602"/>
    <lineage>
        <taxon>Eukaryota</taxon>
        <taxon>Viridiplantae</taxon>
        <taxon>Streptophyta</taxon>
        <taxon>Embryophyta</taxon>
        <taxon>Tracheophyta</taxon>
        <taxon>Spermatophyta</taxon>
        <taxon>Magnoliopsida</taxon>
        <taxon>eudicotyledons</taxon>
        <taxon>Gunneridae</taxon>
        <taxon>Pentapetalae</taxon>
        <taxon>rosids</taxon>
        <taxon>malvids</taxon>
        <taxon>Malvales</taxon>
        <taxon>Malvaceae</taxon>
        <taxon>Malvoideae</taxon>
        <taxon>Gossypium</taxon>
    </lineage>
</organism>
<evidence type="ECO:0000256" key="1">
    <source>
        <dbReference type="SAM" id="Phobius"/>
    </source>
</evidence>
<sequence length="291" mass="32085">MMESEGKQGRDELTISPEHETFQEVVVEVSLPTSGGDNPELGTEALNRLVREVLEEVFEARIKVNGCGRIRYLACGDFGFEDWRGGVVSSFAISVLASLVFSFGLMLKDHDRTFRNRCVSNLNLLIGLEAEAKDFTPLSKEHEVQDPCIVVLRVFVDSRSTIYGIDINLNAPPAFKNLKPNPHSQIHLVVIKTDADGGDGYDNNDPFGHEVEYYSDPNLDEVPNDIDDDGTNNDGNVNTSSVGNLSQGIMICNYPGGHMSIIDSNAAHASEFLEYLDILYVQQLVADSARE</sequence>
<proteinExistence type="predicted"/>
<gene>
    <name evidence="2" type="ORF">J1N35_004978</name>
</gene>
<dbReference type="Proteomes" id="UP000828251">
    <property type="component" value="Unassembled WGS sequence"/>
</dbReference>
<keyword evidence="3" id="KW-1185">Reference proteome</keyword>